<comment type="function">
    <text evidence="8">Reversible hydration of carbon dioxide.</text>
</comment>
<comment type="cofactor">
    <cofactor evidence="7">
        <name>Zn(2+)</name>
        <dbReference type="ChEBI" id="CHEBI:29105"/>
    </cofactor>
    <text evidence="7">Binds 1 zinc ion per subunit.</text>
</comment>
<organism evidence="9 10">
    <name type="scientific">Lasiosphaeria hispida</name>
    <dbReference type="NCBI Taxonomy" id="260671"/>
    <lineage>
        <taxon>Eukaryota</taxon>
        <taxon>Fungi</taxon>
        <taxon>Dikarya</taxon>
        <taxon>Ascomycota</taxon>
        <taxon>Pezizomycotina</taxon>
        <taxon>Sordariomycetes</taxon>
        <taxon>Sordariomycetidae</taxon>
        <taxon>Sordariales</taxon>
        <taxon>Lasiosphaeriaceae</taxon>
        <taxon>Lasiosphaeria</taxon>
    </lineage>
</organism>
<evidence type="ECO:0000256" key="6">
    <source>
        <dbReference type="ARBA" id="ARBA00048348"/>
    </source>
</evidence>
<dbReference type="Proteomes" id="UP001275084">
    <property type="component" value="Unassembled WGS sequence"/>
</dbReference>
<gene>
    <name evidence="9" type="ORF">B0T25DRAFT_557229</name>
</gene>
<evidence type="ECO:0000256" key="5">
    <source>
        <dbReference type="ARBA" id="ARBA00023239"/>
    </source>
</evidence>
<proteinExistence type="inferred from homology"/>
<evidence type="ECO:0000313" key="10">
    <source>
        <dbReference type="Proteomes" id="UP001275084"/>
    </source>
</evidence>
<dbReference type="InterPro" id="IPR036874">
    <property type="entry name" value="Carbonic_anhydrase_sf"/>
</dbReference>
<dbReference type="EC" id="4.2.1.1" evidence="2 8"/>
<dbReference type="SMART" id="SM00947">
    <property type="entry name" value="Pro_CA"/>
    <property type="match status" value="1"/>
</dbReference>
<feature type="binding site" evidence="7">
    <location>
        <position position="91"/>
    </location>
    <ligand>
        <name>Zn(2+)</name>
        <dbReference type="ChEBI" id="CHEBI:29105"/>
    </ligand>
</feature>
<evidence type="ECO:0000256" key="2">
    <source>
        <dbReference type="ARBA" id="ARBA00012925"/>
    </source>
</evidence>
<feature type="binding site" evidence="7">
    <location>
        <position position="37"/>
    </location>
    <ligand>
        <name>Zn(2+)</name>
        <dbReference type="ChEBI" id="CHEBI:29105"/>
    </ligand>
</feature>
<dbReference type="PANTHER" id="PTHR11002:SF76">
    <property type="entry name" value="CARBONIC ANHYDRASE"/>
    <property type="match status" value="1"/>
</dbReference>
<evidence type="ECO:0000256" key="3">
    <source>
        <dbReference type="ARBA" id="ARBA00022723"/>
    </source>
</evidence>
<dbReference type="PANTHER" id="PTHR11002">
    <property type="entry name" value="CARBONIC ANHYDRASE"/>
    <property type="match status" value="1"/>
</dbReference>
<dbReference type="GO" id="GO:0005737">
    <property type="term" value="C:cytoplasm"/>
    <property type="evidence" value="ECO:0007669"/>
    <property type="project" value="TreeGrafter"/>
</dbReference>
<reference evidence="9" key="2">
    <citation type="submission" date="2023-06" db="EMBL/GenBank/DDBJ databases">
        <authorList>
            <consortium name="Lawrence Berkeley National Laboratory"/>
            <person name="Haridas S."/>
            <person name="Hensen N."/>
            <person name="Bonometti L."/>
            <person name="Westerberg I."/>
            <person name="Brannstrom I.O."/>
            <person name="Guillou S."/>
            <person name="Cros-Aarteil S."/>
            <person name="Calhoun S."/>
            <person name="Kuo A."/>
            <person name="Mondo S."/>
            <person name="Pangilinan J."/>
            <person name="Riley R."/>
            <person name="Labutti K."/>
            <person name="Andreopoulos B."/>
            <person name="Lipzen A."/>
            <person name="Chen C."/>
            <person name="Yanf M."/>
            <person name="Daum C."/>
            <person name="Ng V."/>
            <person name="Clum A."/>
            <person name="Steindorff A."/>
            <person name="Ohm R."/>
            <person name="Martin F."/>
            <person name="Silar P."/>
            <person name="Natvig D."/>
            <person name="Lalanne C."/>
            <person name="Gautier V."/>
            <person name="Ament-Velasquez S.L."/>
            <person name="Kruys A."/>
            <person name="Hutchinson M.I."/>
            <person name="Powell A.J."/>
            <person name="Barry K."/>
            <person name="Miller A.N."/>
            <person name="Grigoriev I.V."/>
            <person name="Debuchy R."/>
            <person name="Gladieux P."/>
            <person name="Thoren M.H."/>
            <person name="Johannesson H."/>
        </authorList>
    </citation>
    <scope>NUCLEOTIDE SEQUENCE</scope>
    <source>
        <strain evidence="9">CBS 955.72</strain>
    </source>
</reference>
<dbReference type="Gene3D" id="3.40.1050.10">
    <property type="entry name" value="Carbonic anhydrase"/>
    <property type="match status" value="1"/>
</dbReference>
<keyword evidence="3 7" id="KW-0479">Metal-binding</keyword>
<dbReference type="GO" id="GO:0015976">
    <property type="term" value="P:carbon utilization"/>
    <property type="evidence" value="ECO:0007669"/>
    <property type="project" value="InterPro"/>
</dbReference>
<dbReference type="SUPFAM" id="SSF53056">
    <property type="entry name" value="beta-carbonic anhydrase, cab"/>
    <property type="match status" value="1"/>
</dbReference>
<comment type="caution">
    <text evidence="9">The sequence shown here is derived from an EMBL/GenBank/DDBJ whole genome shotgun (WGS) entry which is preliminary data.</text>
</comment>
<dbReference type="GO" id="GO:0004089">
    <property type="term" value="F:carbonate dehydratase activity"/>
    <property type="evidence" value="ECO:0007669"/>
    <property type="project" value="UniProtKB-UniRule"/>
</dbReference>
<dbReference type="EMBL" id="JAUIQD010000007">
    <property type="protein sequence ID" value="KAK3344520.1"/>
    <property type="molecule type" value="Genomic_DNA"/>
</dbReference>
<dbReference type="GO" id="GO:0034599">
    <property type="term" value="P:cellular response to oxidative stress"/>
    <property type="evidence" value="ECO:0007669"/>
    <property type="project" value="TreeGrafter"/>
</dbReference>
<keyword evidence="4 7" id="KW-0862">Zinc</keyword>
<dbReference type="AlphaFoldDB" id="A0AAJ0MA49"/>
<evidence type="ECO:0000256" key="1">
    <source>
        <dbReference type="ARBA" id="ARBA00006217"/>
    </source>
</evidence>
<keyword evidence="5 8" id="KW-0456">Lyase</keyword>
<dbReference type="InterPro" id="IPR001765">
    <property type="entry name" value="Carbonic_anhydrase"/>
</dbReference>
<evidence type="ECO:0000256" key="4">
    <source>
        <dbReference type="ARBA" id="ARBA00022833"/>
    </source>
</evidence>
<comment type="catalytic activity">
    <reaction evidence="6 8">
        <text>hydrogencarbonate + H(+) = CO2 + H2O</text>
        <dbReference type="Rhea" id="RHEA:10748"/>
        <dbReference type="ChEBI" id="CHEBI:15377"/>
        <dbReference type="ChEBI" id="CHEBI:15378"/>
        <dbReference type="ChEBI" id="CHEBI:16526"/>
        <dbReference type="ChEBI" id="CHEBI:17544"/>
        <dbReference type="EC" id="4.2.1.1"/>
    </reaction>
</comment>
<evidence type="ECO:0000313" key="9">
    <source>
        <dbReference type="EMBL" id="KAK3344520.1"/>
    </source>
</evidence>
<evidence type="ECO:0000256" key="7">
    <source>
        <dbReference type="PIRSR" id="PIRSR601765-1"/>
    </source>
</evidence>
<protein>
    <recommendedName>
        <fullName evidence="2 8">Carbonic anhydrase</fullName>
        <ecNumber evidence="2 8">4.2.1.1</ecNumber>
    </recommendedName>
    <alternativeName>
        <fullName evidence="8">Carbonate dehydratase</fullName>
    </alternativeName>
</protein>
<feature type="binding site" evidence="7">
    <location>
        <position position="94"/>
    </location>
    <ligand>
        <name>Zn(2+)</name>
        <dbReference type="ChEBI" id="CHEBI:29105"/>
    </ligand>
</feature>
<evidence type="ECO:0000256" key="8">
    <source>
        <dbReference type="RuleBase" id="RU003956"/>
    </source>
</evidence>
<sequence length="184" mass="20464">MPYVNSPTWYRVVPLHRTTIPSLGESKQQVLWIGCSDSSYEEITGLDLLPDEIIVLRNIGNMFLEDGLTCLSMVQYAVDILQVNHVVVCGHYGCGLVKASSNAGLGEPWRSKLMNLRSACEGLLGSQVEQRDRRFVELNVLAQIQSLQHVTEVAGAISSRGLKIHGLVYDRSKNEVARLEEQPE</sequence>
<dbReference type="PROSITE" id="PS00705">
    <property type="entry name" value="PROK_CO2_ANHYDRASE_2"/>
    <property type="match status" value="1"/>
</dbReference>
<dbReference type="GO" id="GO:0071244">
    <property type="term" value="P:cellular response to carbon dioxide"/>
    <property type="evidence" value="ECO:0007669"/>
    <property type="project" value="TreeGrafter"/>
</dbReference>
<comment type="similarity">
    <text evidence="1 8">Belongs to the beta-class carbonic anhydrase family.</text>
</comment>
<dbReference type="Pfam" id="PF00484">
    <property type="entry name" value="Pro_CA"/>
    <property type="match status" value="1"/>
</dbReference>
<name>A0AAJ0MA49_9PEZI</name>
<dbReference type="InterPro" id="IPR015892">
    <property type="entry name" value="Carbonic_anhydrase_CS"/>
</dbReference>
<keyword evidence="10" id="KW-1185">Reference proteome</keyword>
<accession>A0AAJ0MA49</accession>
<feature type="binding site" evidence="7">
    <location>
        <position position="35"/>
    </location>
    <ligand>
        <name>Zn(2+)</name>
        <dbReference type="ChEBI" id="CHEBI:29105"/>
    </ligand>
</feature>
<reference evidence="9" key="1">
    <citation type="journal article" date="2023" name="Mol. Phylogenet. Evol.">
        <title>Genome-scale phylogeny and comparative genomics of the fungal order Sordariales.</title>
        <authorList>
            <person name="Hensen N."/>
            <person name="Bonometti L."/>
            <person name="Westerberg I."/>
            <person name="Brannstrom I.O."/>
            <person name="Guillou S."/>
            <person name="Cros-Aarteil S."/>
            <person name="Calhoun S."/>
            <person name="Haridas S."/>
            <person name="Kuo A."/>
            <person name="Mondo S."/>
            <person name="Pangilinan J."/>
            <person name="Riley R."/>
            <person name="LaButti K."/>
            <person name="Andreopoulos B."/>
            <person name="Lipzen A."/>
            <person name="Chen C."/>
            <person name="Yan M."/>
            <person name="Daum C."/>
            <person name="Ng V."/>
            <person name="Clum A."/>
            <person name="Steindorff A."/>
            <person name="Ohm R.A."/>
            <person name="Martin F."/>
            <person name="Silar P."/>
            <person name="Natvig D.O."/>
            <person name="Lalanne C."/>
            <person name="Gautier V."/>
            <person name="Ament-Velasquez S.L."/>
            <person name="Kruys A."/>
            <person name="Hutchinson M.I."/>
            <person name="Powell A.J."/>
            <person name="Barry K."/>
            <person name="Miller A.N."/>
            <person name="Grigoriev I.V."/>
            <person name="Debuchy R."/>
            <person name="Gladieux P."/>
            <person name="Hiltunen Thoren M."/>
            <person name="Johannesson H."/>
        </authorList>
    </citation>
    <scope>NUCLEOTIDE SEQUENCE</scope>
    <source>
        <strain evidence="9">CBS 955.72</strain>
    </source>
</reference>
<dbReference type="GO" id="GO:0008270">
    <property type="term" value="F:zinc ion binding"/>
    <property type="evidence" value="ECO:0007669"/>
    <property type="project" value="UniProtKB-UniRule"/>
</dbReference>